<dbReference type="eggNOG" id="COG3336">
    <property type="taxonomic scope" value="Bacteria"/>
</dbReference>
<feature type="transmembrane region" description="Helical" evidence="6">
    <location>
        <begin position="45"/>
        <end position="67"/>
    </location>
</feature>
<feature type="transmembrane region" description="Helical" evidence="6">
    <location>
        <begin position="164"/>
        <end position="188"/>
    </location>
</feature>
<organism evidence="7 8">
    <name type="scientific">Rhodopseudomonas palustris (strain DX-1)</name>
    <dbReference type="NCBI Taxonomy" id="652103"/>
    <lineage>
        <taxon>Bacteria</taxon>
        <taxon>Pseudomonadati</taxon>
        <taxon>Pseudomonadota</taxon>
        <taxon>Alphaproteobacteria</taxon>
        <taxon>Hyphomicrobiales</taxon>
        <taxon>Nitrobacteraceae</taxon>
        <taxon>Rhodopseudomonas</taxon>
    </lineage>
</organism>
<dbReference type="AlphaFoldDB" id="E6VKN6"/>
<feature type="transmembrane region" description="Helical" evidence="6">
    <location>
        <begin position="208"/>
        <end position="229"/>
    </location>
</feature>
<evidence type="ECO:0000256" key="6">
    <source>
        <dbReference type="SAM" id="Phobius"/>
    </source>
</evidence>
<keyword evidence="4 6" id="KW-1133">Transmembrane helix</keyword>
<accession>E6VKN6</accession>
<comment type="subcellular location">
    <subcellularLocation>
        <location evidence="1">Cell membrane</location>
        <topology evidence="1">Multi-pass membrane protein</topology>
    </subcellularLocation>
</comment>
<dbReference type="Proteomes" id="UP000001402">
    <property type="component" value="Chromosome"/>
</dbReference>
<keyword evidence="3 6" id="KW-0812">Transmembrane</keyword>
<keyword evidence="2" id="KW-1003">Cell membrane</keyword>
<reference evidence="7" key="1">
    <citation type="submission" date="2010-12" db="EMBL/GenBank/DDBJ databases">
        <title>Complete sequence of Rhodopseudomonas palustris DX-1.</title>
        <authorList>
            <consortium name="US DOE Joint Genome Institute"/>
            <person name="Lucas S."/>
            <person name="Copeland A."/>
            <person name="Lapidus A."/>
            <person name="Cheng J.-F."/>
            <person name="Goodwin L."/>
            <person name="Pitluck S."/>
            <person name="Misra M."/>
            <person name="Chertkov O."/>
            <person name="Detter J.C."/>
            <person name="Han C."/>
            <person name="Tapia R."/>
            <person name="Land M."/>
            <person name="Hauser L."/>
            <person name="Kyrpides N."/>
            <person name="Ivanova N."/>
            <person name="Ovchinnikova G."/>
            <person name="Logan B."/>
            <person name="Oda Y."/>
            <person name="Harwood C."/>
            <person name="Woyke T."/>
        </authorList>
    </citation>
    <scope>NUCLEOTIDE SEQUENCE [LARGE SCALE GENOMIC DNA]</scope>
    <source>
        <strain evidence="7">DX-1</strain>
    </source>
</reference>
<dbReference type="HOGENOM" id="CLU_054944_0_1_5"/>
<evidence type="ECO:0000313" key="8">
    <source>
        <dbReference type="Proteomes" id="UP000001402"/>
    </source>
</evidence>
<dbReference type="STRING" id="652103.Rpdx1_0525"/>
<dbReference type="GO" id="GO:0005886">
    <property type="term" value="C:plasma membrane"/>
    <property type="evidence" value="ECO:0007669"/>
    <property type="project" value="UniProtKB-SubCell"/>
</dbReference>
<dbReference type="BioCyc" id="RPAL652103:RPDX1_RS02625-MONOMER"/>
<keyword evidence="5 6" id="KW-0472">Membrane</keyword>
<evidence type="ECO:0000256" key="5">
    <source>
        <dbReference type="ARBA" id="ARBA00023136"/>
    </source>
</evidence>
<gene>
    <name evidence="7" type="ordered locus">Rpdx1_0525</name>
</gene>
<dbReference type="OrthoDB" id="259025at2"/>
<proteinExistence type="predicted"/>
<dbReference type="InterPro" id="IPR019108">
    <property type="entry name" value="Caa3_assmbl_CtaG-rel"/>
</dbReference>
<feature type="transmembrane region" description="Helical" evidence="6">
    <location>
        <begin position="20"/>
        <end position="38"/>
    </location>
</feature>
<protein>
    <submittedName>
        <fullName evidence="7">Cytochrome c oxidase caa3-type, assembly factor CtaG-related protein</fullName>
    </submittedName>
</protein>
<evidence type="ECO:0000256" key="2">
    <source>
        <dbReference type="ARBA" id="ARBA00022475"/>
    </source>
</evidence>
<evidence type="ECO:0000256" key="4">
    <source>
        <dbReference type="ARBA" id="ARBA00022989"/>
    </source>
</evidence>
<dbReference type="Pfam" id="PF09678">
    <property type="entry name" value="Caa3_CtaG"/>
    <property type="match status" value="1"/>
</dbReference>
<feature type="transmembrane region" description="Helical" evidence="6">
    <location>
        <begin position="103"/>
        <end position="120"/>
    </location>
</feature>
<evidence type="ECO:0000256" key="1">
    <source>
        <dbReference type="ARBA" id="ARBA00004651"/>
    </source>
</evidence>
<evidence type="ECO:0000256" key="3">
    <source>
        <dbReference type="ARBA" id="ARBA00022692"/>
    </source>
</evidence>
<evidence type="ECO:0000313" key="7">
    <source>
        <dbReference type="EMBL" id="ADU42165.1"/>
    </source>
</evidence>
<feature type="transmembrane region" description="Helical" evidence="6">
    <location>
        <begin position="132"/>
        <end position="152"/>
    </location>
</feature>
<sequence length="244" mass="25485" precursor="true">MIEPYCGSAPLPADLFVRWNFDPALLVGLAVGGGVWVARRGACWAAGLGWAILAVLFVSPLCALTSALFSVRVGHHVVMVAVAAPLLALSLRRTATASALTRAGSAMFMVHTVLLWLWHAPAPYAAALADPAVFWAMELSLLGSAVALWLAVLAPAGAIGRSLALLLGSVVQMGMLGAVITFARAPLYDAHLGVTTAWGLSALQDQQLAGLVMWVPGALPYLAVALVLLGRRLDRPIAANEPVR</sequence>
<feature type="transmembrane region" description="Helical" evidence="6">
    <location>
        <begin position="73"/>
        <end position="91"/>
    </location>
</feature>
<dbReference type="EMBL" id="CP002418">
    <property type="protein sequence ID" value="ADU42165.1"/>
    <property type="molecule type" value="Genomic_DNA"/>
</dbReference>
<name>E6VKN6_RHOPX</name>
<dbReference type="KEGG" id="rpx:Rpdx1_0525"/>